<gene>
    <name evidence="5" type="ORF">FcAc13_06405</name>
</gene>
<evidence type="ECO:0000313" key="6">
    <source>
        <dbReference type="Proteomes" id="UP000651208"/>
    </source>
</evidence>
<keyword evidence="2" id="KW-0378">Hydrolase</keyword>
<evidence type="ECO:0000256" key="2">
    <source>
        <dbReference type="ARBA" id="ARBA00022801"/>
    </source>
</evidence>
<keyword evidence="3" id="KW-0443">Lipid metabolism</keyword>
<accession>A0ABR7QXV2</accession>
<reference evidence="5 6" key="1">
    <citation type="submission" date="2020-06" db="EMBL/GenBank/DDBJ databases">
        <title>Frischella cerana isolated from Apis cerana gut homogenate.</title>
        <authorList>
            <person name="Wolter L.A."/>
            <person name="Suenami S."/>
            <person name="Miyazaki R."/>
        </authorList>
    </citation>
    <scope>NUCLEOTIDE SEQUENCE [LARGE SCALE GENOMIC DNA]</scope>
    <source>
        <strain evidence="5 6">Ac13</strain>
    </source>
</reference>
<comment type="caution">
    <text evidence="5">The sequence shown here is derived from an EMBL/GenBank/DDBJ whole genome shotgun (WGS) entry which is preliminary data.</text>
</comment>
<organism evidence="5 6">
    <name type="scientific">Frischella japonica</name>
    <dbReference type="NCBI Taxonomy" id="2741544"/>
    <lineage>
        <taxon>Bacteria</taxon>
        <taxon>Pseudomonadati</taxon>
        <taxon>Pseudomonadota</taxon>
        <taxon>Gammaproteobacteria</taxon>
        <taxon>Orbales</taxon>
        <taxon>Orbaceae</taxon>
        <taxon>Frischella</taxon>
    </lineage>
</organism>
<evidence type="ECO:0000256" key="4">
    <source>
        <dbReference type="ARBA" id="ARBA00023160"/>
    </source>
</evidence>
<proteinExistence type="predicted"/>
<dbReference type="Proteomes" id="UP000651208">
    <property type="component" value="Unassembled WGS sequence"/>
</dbReference>
<evidence type="ECO:0000313" key="5">
    <source>
        <dbReference type="EMBL" id="MBC9130940.1"/>
    </source>
</evidence>
<protein>
    <submittedName>
        <fullName evidence="5">DUF479 domain-containing protein</fullName>
    </submittedName>
</protein>
<keyword evidence="1" id="KW-0444">Lipid biosynthesis</keyword>
<sequence length="193" mass="22743">MNILAHLHLATLANSSIIGNVAADFVKGDPYQQFPQVIADGIMLHRRLDKLVDQMTEVKQARNLFQPTHQRVAPITLDIVWDHFLAKHWHHFNPDCDLVIFNQRMKNEINHQIQLFSQDCQQFMQHVWQGEWLMNYANLDFISKVLNGMANRRPKLFLIRDTVVDIHQNYSQLETHFFQFYPVLISQAQAKRL</sequence>
<keyword evidence="6" id="KW-1185">Reference proteome</keyword>
<dbReference type="EMBL" id="JABURY010000015">
    <property type="protein sequence ID" value="MBC9130940.1"/>
    <property type="molecule type" value="Genomic_DNA"/>
</dbReference>
<name>A0ABR7QXV2_9GAMM</name>
<dbReference type="Pfam" id="PF04336">
    <property type="entry name" value="ACP_PD"/>
    <property type="match status" value="1"/>
</dbReference>
<dbReference type="RefSeq" id="WP_187755381.1">
    <property type="nucleotide sequence ID" value="NZ_JABURY010000015.1"/>
</dbReference>
<dbReference type="PIRSF" id="PIRSF011489">
    <property type="entry name" value="DUF479"/>
    <property type="match status" value="1"/>
</dbReference>
<evidence type="ECO:0000256" key="3">
    <source>
        <dbReference type="ARBA" id="ARBA00023098"/>
    </source>
</evidence>
<dbReference type="PANTHER" id="PTHR38764:SF1">
    <property type="entry name" value="ACYL CARRIER PROTEIN PHOSPHODIESTERASE"/>
    <property type="match status" value="1"/>
</dbReference>
<dbReference type="PANTHER" id="PTHR38764">
    <property type="entry name" value="ACYL CARRIER PROTEIN PHOSPHODIESTERASE"/>
    <property type="match status" value="1"/>
</dbReference>
<evidence type="ECO:0000256" key="1">
    <source>
        <dbReference type="ARBA" id="ARBA00022516"/>
    </source>
</evidence>
<keyword evidence="4" id="KW-0276">Fatty acid metabolism</keyword>
<keyword evidence="4" id="KW-0275">Fatty acid biosynthesis</keyword>
<dbReference type="InterPro" id="IPR007431">
    <property type="entry name" value="ACP_PD"/>
</dbReference>